<dbReference type="AlphaFoldDB" id="A0A6J3LV99"/>
<name>A0A6J3LV99_9PEZI</name>
<keyword evidence="1" id="KW-1185">Reference proteome</keyword>
<dbReference type="GeneID" id="54366838"/>
<dbReference type="Proteomes" id="UP000504637">
    <property type="component" value="Unplaced"/>
</dbReference>
<protein>
    <submittedName>
        <fullName evidence="2">Uncharacterized protein</fullName>
    </submittedName>
</protein>
<evidence type="ECO:0000313" key="2">
    <source>
        <dbReference type="RefSeq" id="XP_033455588.1"/>
    </source>
</evidence>
<dbReference type="RefSeq" id="XP_033455588.1">
    <property type="nucleotide sequence ID" value="XM_033609037.1"/>
</dbReference>
<accession>A0A6J3LV99</accession>
<reference evidence="2" key="1">
    <citation type="submission" date="2020-01" db="EMBL/GenBank/DDBJ databases">
        <authorList>
            <consortium name="DOE Joint Genome Institute"/>
            <person name="Haridas S."/>
            <person name="Albert R."/>
            <person name="Binder M."/>
            <person name="Bloem J."/>
            <person name="Labutti K."/>
            <person name="Salamov A."/>
            <person name="Andreopoulos B."/>
            <person name="Baker S.E."/>
            <person name="Barry K."/>
            <person name="Bills G."/>
            <person name="Bluhm B.H."/>
            <person name="Cannon C."/>
            <person name="Castanera R."/>
            <person name="Culley D.E."/>
            <person name="Daum C."/>
            <person name="Ezra D."/>
            <person name="Gonzalez J.B."/>
            <person name="Henrissat B."/>
            <person name="Kuo A."/>
            <person name="Liang C."/>
            <person name="Lipzen A."/>
            <person name="Lutzoni F."/>
            <person name="Magnuson J."/>
            <person name="Mondo S."/>
            <person name="Nolan M."/>
            <person name="Ohm R."/>
            <person name="Pangilinan J."/>
            <person name="Park H.-J."/>
            <person name="Ramirez L."/>
            <person name="Alfaro M."/>
            <person name="Sun H."/>
            <person name="Tritt A."/>
            <person name="Yoshinaga Y."/>
            <person name="Zwiers L.-H."/>
            <person name="Turgeon B.G."/>
            <person name="Goodwin S.B."/>
            <person name="Spatafora J.W."/>
            <person name="Crous P.W."/>
            <person name="Grigoriev I.V."/>
        </authorList>
    </citation>
    <scope>NUCLEOTIDE SEQUENCE</scope>
    <source>
        <strain evidence="2">CBS 342.82</strain>
    </source>
</reference>
<gene>
    <name evidence="2" type="ORF">K489DRAFT_91298</name>
</gene>
<organism evidence="2">
    <name type="scientific">Dissoconium aciculare CBS 342.82</name>
    <dbReference type="NCBI Taxonomy" id="1314786"/>
    <lineage>
        <taxon>Eukaryota</taxon>
        <taxon>Fungi</taxon>
        <taxon>Dikarya</taxon>
        <taxon>Ascomycota</taxon>
        <taxon>Pezizomycotina</taxon>
        <taxon>Dothideomycetes</taxon>
        <taxon>Dothideomycetidae</taxon>
        <taxon>Mycosphaerellales</taxon>
        <taxon>Dissoconiaceae</taxon>
        <taxon>Dissoconium</taxon>
    </lineage>
</organism>
<evidence type="ECO:0000313" key="1">
    <source>
        <dbReference type="Proteomes" id="UP000504637"/>
    </source>
</evidence>
<reference evidence="2" key="3">
    <citation type="submission" date="2025-08" db="UniProtKB">
        <authorList>
            <consortium name="RefSeq"/>
        </authorList>
    </citation>
    <scope>IDENTIFICATION</scope>
    <source>
        <strain evidence="2">CBS 342.82</strain>
    </source>
</reference>
<proteinExistence type="predicted"/>
<reference evidence="2" key="2">
    <citation type="submission" date="2020-04" db="EMBL/GenBank/DDBJ databases">
        <authorList>
            <consortium name="NCBI Genome Project"/>
        </authorList>
    </citation>
    <scope>NUCLEOTIDE SEQUENCE</scope>
    <source>
        <strain evidence="2">CBS 342.82</strain>
    </source>
</reference>
<sequence>MNYGTGNPFPLTFIILRKRTLCALSPSSLLSLFLSPSYIAPSHAFKAVVLWLSLSLKRGMPFEYNAFTGHPSLKISLCFSSFSLHLPVLHGYDFTIQ</sequence>